<dbReference type="STRING" id="181874.A0A409X1X9"/>
<evidence type="ECO:0000313" key="3">
    <source>
        <dbReference type="Proteomes" id="UP000284842"/>
    </source>
</evidence>
<name>A0A409X1X9_9AGAR</name>
<organism evidence="2 3">
    <name type="scientific">Panaeolus cyanescens</name>
    <dbReference type="NCBI Taxonomy" id="181874"/>
    <lineage>
        <taxon>Eukaryota</taxon>
        <taxon>Fungi</taxon>
        <taxon>Dikarya</taxon>
        <taxon>Basidiomycota</taxon>
        <taxon>Agaricomycotina</taxon>
        <taxon>Agaricomycetes</taxon>
        <taxon>Agaricomycetidae</taxon>
        <taxon>Agaricales</taxon>
        <taxon>Agaricineae</taxon>
        <taxon>Galeropsidaceae</taxon>
        <taxon>Panaeolus</taxon>
    </lineage>
</organism>
<dbReference type="EMBL" id="NHTK01004828">
    <property type="protein sequence ID" value="PPQ84742.1"/>
    <property type="molecule type" value="Genomic_DNA"/>
</dbReference>
<comment type="caution">
    <text evidence="2">The sequence shown here is derived from an EMBL/GenBank/DDBJ whole genome shotgun (WGS) entry which is preliminary data.</text>
</comment>
<sequence length="429" mass="47439">MRHEKNPSSGLPTATAGSTSALMGLKSRATSRSRSKSRKSRPGSSSSESGSESEGEGDSASLSASVYERDVDMNWEDGNVGASVEMMTEKGCKVGRMPRRLKLRCRSDMSEDSELNERDNLPQSVDGKEIYEPDNMASTSVQVPLNLPPPSPILSDTVSESQIEGLATVNDLPHEILTHIFHIYMFWEEEPDHLDPELEGMVSVFLPNPRSAPLLFCNVCSYWRNVAIVTPALWSAIVIRKGFNLDTVALWLQRSQNHPLSLFIAIGLDPFAHIREPIPRLMEILYATTSRWQNVSMHLPTSNDIREFLSIVIPAEGESPAVRLQLLRLSAGAGGCKLNIYPDIASDSAAERCSLPHPTLLRLAWDNPVQPDFTRLSPALCTVDQRCQLQNKFLWTCSAGTSAPHRTTRRPAFLPPRIISSPLLCGLIR</sequence>
<protein>
    <submittedName>
        <fullName evidence="2">Uncharacterized protein</fullName>
    </submittedName>
</protein>
<proteinExistence type="predicted"/>
<feature type="region of interest" description="Disordered" evidence="1">
    <location>
        <begin position="107"/>
        <end position="126"/>
    </location>
</feature>
<accession>A0A409X1X9</accession>
<dbReference type="OrthoDB" id="3365698at2759"/>
<reference evidence="2 3" key="1">
    <citation type="journal article" date="2018" name="Evol. Lett.">
        <title>Horizontal gene cluster transfer increased hallucinogenic mushroom diversity.</title>
        <authorList>
            <person name="Reynolds H.T."/>
            <person name="Vijayakumar V."/>
            <person name="Gluck-Thaler E."/>
            <person name="Korotkin H.B."/>
            <person name="Matheny P.B."/>
            <person name="Slot J.C."/>
        </authorList>
    </citation>
    <scope>NUCLEOTIDE SEQUENCE [LARGE SCALE GENOMIC DNA]</scope>
    <source>
        <strain evidence="2 3">2629</strain>
    </source>
</reference>
<feature type="compositionally biased region" description="Polar residues" evidence="1">
    <location>
        <begin position="7"/>
        <end position="21"/>
    </location>
</feature>
<gene>
    <name evidence="2" type="ORF">CVT24_002604</name>
</gene>
<feature type="region of interest" description="Disordered" evidence="1">
    <location>
        <begin position="1"/>
        <end position="62"/>
    </location>
</feature>
<evidence type="ECO:0000256" key="1">
    <source>
        <dbReference type="SAM" id="MobiDB-lite"/>
    </source>
</evidence>
<dbReference type="Proteomes" id="UP000284842">
    <property type="component" value="Unassembled WGS sequence"/>
</dbReference>
<feature type="compositionally biased region" description="Basic residues" evidence="1">
    <location>
        <begin position="29"/>
        <end position="41"/>
    </location>
</feature>
<dbReference type="InParanoid" id="A0A409X1X9"/>
<dbReference type="AlphaFoldDB" id="A0A409X1X9"/>
<keyword evidence="3" id="KW-1185">Reference proteome</keyword>
<evidence type="ECO:0000313" key="2">
    <source>
        <dbReference type="EMBL" id="PPQ84742.1"/>
    </source>
</evidence>